<keyword evidence="1 3" id="KW-0732">Signal</keyword>
<comment type="caution">
    <text evidence="5">The sequence shown here is derived from an EMBL/GenBank/DDBJ whole genome shotgun (WGS) entry which is preliminary data.</text>
</comment>
<dbReference type="InterPro" id="IPR000254">
    <property type="entry name" value="CBD"/>
</dbReference>
<organism evidence="5 6">
    <name type="scientific">Aphanomyces euteiches</name>
    <dbReference type="NCBI Taxonomy" id="100861"/>
    <lineage>
        <taxon>Eukaryota</taxon>
        <taxon>Sar</taxon>
        <taxon>Stramenopiles</taxon>
        <taxon>Oomycota</taxon>
        <taxon>Saprolegniomycetes</taxon>
        <taxon>Saprolegniales</taxon>
        <taxon>Verrucalvaceae</taxon>
        <taxon>Aphanomyces</taxon>
    </lineage>
</organism>
<evidence type="ECO:0000256" key="1">
    <source>
        <dbReference type="ARBA" id="ARBA00022729"/>
    </source>
</evidence>
<evidence type="ECO:0000256" key="3">
    <source>
        <dbReference type="SAM" id="SignalP"/>
    </source>
</evidence>
<proteinExistence type="predicted"/>
<dbReference type="GO" id="GO:0030248">
    <property type="term" value="F:cellulose binding"/>
    <property type="evidence" value="ECO:0007669"/>
    <property type="project" value="InterPro"/>
</dbReference>
<name>A0A6G0WYH0_9STRA</name>
<dbReference type="Pfam" id="PF00734">
    <property type="entry name" value="CBM_1"/>
    <property type="match status" value="2"/>
</dbReference>
<dbReference type="PROSITE" id="PS51164">
    <property type="entry name" value="CBM1_2"/>
    <property type="match status" value="2"/>
</dbReference>
<evidence type="ECO:0000256" key="2">
    <source>
        <dbReference type="SAM" id="MobiDB-lite"/>
    </source>
</evidence>
<evidence type="ECO:0000259" key="4">
    <source>
        <dbReference type="PROSITE" id="PS51164"/>
    </source>
</evidence>
<feature type="compositionally biased region" description="Pro residues" evidence="2">
    <location>
        <begin position="193"/>
        <end position="216"/>
    </location>
</feature>
<dbReference type="SUPFAM" id="SSF57180">
    <property type="entry name" value="Cellulose-binding domain"/>
    <property type="match status" value="2"/>
</dbReference>
<feature type="domain" description="CBM1" evidence="4">
    <location>
        <begin position="261"/>
        <end position="297"/>
    </location>
</feature>
<feature type="signal peptide" evidence="3">
    <location>
        <begin position="1"/>
        <end position="19"/>
    </location>
</feature>
<dbReference type="VEuPathDB" id="FungiDB:AeMF1_004485"/>
<evidence type="ECO:0000313" key="6">
    <source>
        <dbReference type="Proteomes" id="UP000481153"/>
    </source>
</evidence>
<dbReference type="EMBL" id="VJMJ01000130">
    <property type="protein sequence ID" value="KAF0732603.1"/>
    <property type="molecule type" value="Genomic_DNA"/>
</dbReference>
<dbReference type="VEuPathDB" id="FungiDB:AeMF1_006989"/>
<dbReference type="Proteomes" id="UP000481153">
    <property type="component" value="Unassembled WGS sequence"/>
</dbReference>
<feature type="domain" description="CBM1" evidence="4">
    <location>
        <begin position="219"/>
        <end position="255"/>
    </location>
</feature>
<keyword evidence="6" id="KW-1185">Reference proteome</keyword>
<gene>
    <name evidence="5" type="ORF">Ae201684_010311</name>
</gene>
<feature type="region of interest" description="Disordered" evidence="2">
    <location>
        <begin position="187"/>
        <end position="226"/>
    </location>
</feature>
<dbReference type="SMART" id="SM00236">
    <property type="entry name" value="fCBD"/>
    <property type="match status" value="2"/>
</dbReference>
<evidence type="ECO:0000313" key="5">
    <source>
        <dbReference type="EMBL" id="KAF0732603.1"/>
    </source>
</evidence>
<dbReference type="GO" id="GO:0005975">
    <property type="term" value="P:carbohydrate metabolic process"/>
    <property type="evidence" value="ECO:0007669"/>
    <property type="project" value="InterPro"/>
</dbReference>
<protein>
    <recommendedName>
        <fullName evidence="4">CBM1 domain-containing protein</fullName>
    </recommendedName>
</protein>
<accession>A0A6G0WYH0</accession>
<dbReference type="GO" id="GO:0005576">
    <property type="term" value="C:extracellular region"/>
    <property type="evidence" value="ECO:0007669"/>
    <property type="project" value="InterPro"/>
</dbReference>
<sequence>MNNILVLSILASLLFVADAHGRLGLPQPTFIAPLDDNTKYCGIINGYNALPGEKYDDSPQANTEAYTRAFRKSGYQSLKALVDAQGDTGGECGITRADGTPQPLPSDGNVRWIHGNEGFVASHEGPCEVWCDNTRVYQNDNCARNNPGGVMPIDVSKCQGASRLFFLWLAMHTHEWQVYNNCVPLQGGGGNRPPSPPSPPTPSNQPTMAPPPPSPPNNGAAQPWEQCGGEGYRGPTGCTQGFSCKGINQWYSQCVAGGGGATAETWGQCAGEGYSGPTNCKASDHCVWINQWYSQCIPY</sequence>
<reference evidence="5 6" key="1">
    <citation type="submission" date="2019-07" db="EMBL/GenBank/DDBJ databases">
        <title>Genomics analysis of Aphanomyces spp. identifies a new class of oomycete effector associated with host adaptation.</title>
        <authorList>
            <person name="Gaulin E."/>
        </authorList>
    </citation>
    <scope>NUCLEOTIDE SEQUENCE [LARGE SCALE GENOMIC DNA]</scope>
    <source>
        <strain evidence="5 6">ATCC 201684</strain>
    </source>
</reference>
<dbReference type="AlphaFoldDB" id="A0A6G0WYH0"/>
<dbReference type="InterPro" id="IPR035971">
    <property type="entry name" value="CBD_sf"/>
</dbReference>
<feature type="chain" id="PRO_5026203067" description="CBM1 domain-containing protein" evidence="3">
    <location>
        <begin position="20"/>
        <end position="299"/>
    </location>
</feature>